<sequence>MFKSLIQKTYLIIILSVFSFSFSHAKDDYRVESQVIVLEKALQMEPFGLLKQKENGYLYVDVSNDFIAEILPLIEAPGKLVPPSDYTNKKGIGAHISVIYEQELIENEIWHIQELEHVFTFQVKELRTVKLNKNGKTKKLWLLAVDAPDLENLRLSYGLAPKLKGHDFHITLGYQIPGNACIYGLGEHSNYWLISEEDGDEWDNSGDELSVYPAAA</sequence>
<proteinExistence type="predicted"/>
<dbReference type="Proteomes" id="UP000069902">
    <property type="component" value="Chromosome cPNK"/>
</dbReference>
<dbReference type="InParanoid" id="A0A0U5JDI3"/>
<evidence type="ECO:0000313" key="2">
    <source>
        <dbReference type="EMBL" id="CUI16858.1"/>
    </source>
</evidence>
<evidence type="ECO:0000313" key="3">
    <source>
        <dbReference type="Proteomes" id="UP000069902"/>
    </source>
</evidence>
<keyword evidence="3" id="KW-1185">Reference proteome</keyword>
<dbReference type="KEGG" id="pnl:PNK_1241"/>
<reference evidence="3" key="1">
    <citation type="submission" date="2015-09" db="EMBL/GenBank/DDBJ databases">
        <authorList>
            <person name="Bertelli C."/>
        </authorList>
    </citation>
    <scope>NUCLEOTIDE SEQUENCE [LARGE SCALE GENOMIC DNA]</scope>
    <source>
        <strain evidence="3">KNic</strain>
    </source>
</reference>
<gene>
    <name evidence="2" type="ORF">PNK_1241</name>
</gene>
<dbReference type="Pfam" id="PF22547">
    <property type="entry name" value="2H-SAK"/>
    <property type="match status" value="1"/>
</dbReference>
<dbReference type="InterPro" id="IPR054498">
    <property type="entry name" value="2H-SAK"/>
</dbReference>
<accession>A0A0U5JDI3</accession>
<evidence type="ECO:0000259" key="1">
    <source>
        <dbReference type="Pfam" id="PF22547"/>
    </source>
</evidence>
<feature type="domain" description="Swiss Army Knife 2H phosphoesterase" evidence="1">
    <location>
        <begin position="59"/>
        <end position="176"/>
    </location>
</feature>
<dbReference type="PATRIC" id="fig|389348.3.peg.1376"/>
<organism evidence="2 3">
    <name type="scientific">Candidatus Protochlamydia naegleriophila</name>
    <dbReference type="NCBI Taxonomy" id="389348"/>
    <lineage>
        <taxon>Bacteria</taxon>
        <taxon>Pseudomonadati</taxon>
        <taxon>Chlamydiota</taxon>
        <taxon>Chlamydiia</taxon>
        <taxon>Parachlamydiales</taxon>
        <taxon>Parachlamydiaceae</taxon>
        <taxon>Candidatus Protochlamydia</taxon>
    </lineage>
</organism>
<dbReference type="EMBL" id="LN879502">
    <property type="protein sequence ID" value="CUI16858.1"/>
    <property type="molecule type" value="Genomic_DNA"/>
</dbReference>
<protein>
    <submittedName>
        <fullName evidence="2">Putative secreted protein</fullName>
    </submittedName>
</protein>
<name>A0A0U5JDI3_9BACT</name>
<dbReference type="RefSeq" id="WP_059060974.1">
    <property type="nucleotide sequence ID" value="NZ_LN879502.1"/>
</dbReference>
<dbReference type="AlphaFoldDB" id="A0A0U5JDI3"/>